<dbReference type="SUPFAM" id="SSF54637">
    <property type="entry name" value="Thioesterase/thiol ester dehydrase-isomerase"/>
    <property type="match status" value="1"/>
</dbReference>
<comment type="similarity">
    <text evidence="1">Belongs to the thioesterase PaaI family.</text>
</comment>
<evidence type="ECO:0000313" key="5">
    <source>
        <dbReference type="Proteomes" id="UP000199727"/>
    </source>
</evidence>
<dbReference type="InterPro" id="IPR039298">
    <property type="entry name" value="ACOT13"/>
</dbReference>
<organism evidence="4 5">
    <name type="scientific">Cryptococcus neoformans Tu259-1</name>
    <dbReference type="NCBI Taxonomy" id="1230072"/>
    <lineage>
        <taxon>Eukaryota</taxon>
        <taxon>Fungi</taxon>
        <taxon>Dikarya</taxon>
        <taxon>Basidiomycota</taxon>
        <taxon>Agaricomycotina</taxon>
        <taxon>Tremellomycetes</taxon>
        <taxon>Tremellales</taxon>
        <taxon>Cryptococcaceae</taxon>
        <taxon>Cryptococcus</taxon>
        <taxon>Cryptococcus neoformans species complex</taxon>
    </lineage>
</organism>
<sequence length="177" mass="19598">MPLATKADQELFQAITTSAGFAPSLARSIKIIDTDDIPPEDVNGRRKVDGWKMRYKAVVTGDMTNLIGNIHGAAISWLVDTLTSAALVHLHTPTFWGPPMMAGVSLSMEIQYLHPVGLGSELIIDVQVLKCTPTLANLRCEVRNHNLIWRIADDWRAPFPFRASIPRRGTCLLKVLQ</sequence>
<protein>
    <recommendedName>
        <fullName evidence="3">Thioesterase domain-containing protein</fullName>
    </recommendedName>
</protein>
<dbReference type="EMBL" id="AMKT01000067">
    <property type="protein sequence ID" value="OXG16651.1"/>
    <property type="molecule type" value="Genomic_DNA"/>
</dbReference>
<dbReference type="Proteomes" id="UP000199727">
    <property type="component" value="Unassembled WGS sequence"/>
</dbReference>
<dbReference type="CDD" id="cd03443">
    <property type="entry name" value="PaaI_thioesterase"/>
    <property type="match status" value="1"/>
</dbReference>
<dbReference type="InterPro" id="IPR029069">
    <property type="entry name" value="HotDog_dom_sf"/>
</dbReference>
<evidence type="ECO:0000256" key="2">
    <source>
        <dbReference type="ARBA" id="ARBA00022801"/>
    </source>
</evidence>
<accession>A0A854Q7N0</accession>
<comment type="caution">
    <text evidence="4">The sequence shown here is derived from an EMBL/GenBank/DDBJ whole genome shotgun (WGS) entry which is preliminary data.</text>
</comment>
<keyword evidence="2" id="KW-0378">Hydrolase</keyword>
<dbReference type="GO" id="GO:0047617">
    <property type="term" value="F:fatty acyl-CoA hydrolase activity"/>
    <property type="evidence" value="ECO:0007669"/>
    <property type="project" value="InterPro"/>
</dbReference>
<dbReference type="Pfam" id="PF03061">
    <property type="entry name" value="4HBT"/>
    <property type="match status" value="1"/>
</dbReference>
<evidence type="ECO:0000256" key="1">
    <source>
        <dbReference type="ARBA" id="ARBA00008324"/>
    </source>
</evidence>
<evidence type="ECO:0000259" key="3">
    <source>
        <dbReference type="Pfam" id="PF03061"/>
    </source>
</evidence>
<feature type="domain" description="Thioesterase" evidence="3">
    <location>
        <begin position="68"/>
        <end position="144"/>
    </location>
</feature>
<dbReference type="Gene3D" id="3.10.129.10">
    <property type="entry name" value="Hotdog Thioesterase"/>
    <property type="match status" value="1"/>
</dbReference>
<evidence type="ECO:0000313" key="4">
    <source>
        <dbReference type="EMBL" id="OXG16651.1"/>
    </source>
</evidence>
<dbReference type="AlphaFoldDB" id="A0A854Q7N0"/>
<dbReference type="PANTHER" id="PTHR21660:SF1">
    <property type="entry name" value="ACYL-COENZYME A THIOESTERASE 13"/>
    <property type="match status" value="1"/>
</dbReference>
<proteinExistence type="inferred from homology"/>
<gene>
    <name evidence="4" type="ORF">C361_05022</name>
</gene>
<reference evidence="4 5" key="1">
    <citation type="submission" date="2017-06" db="EMBL/GenBank/DDBJ databases">
        <title>Global population genomics of the pathogenic fungus Cryptococcus neoformans var. grubii.</title>
        <authorList>
            <person name="Cuomo C."/>
            <person name="Litvintseva A."/>
            <person name="Chen Y."/>
            <person name="Young S."/>
            <person name="Zeng Q."/>
            <person name="Chapman S."/>
            <person name="Gujja S."/>
            <person name="Saif S."/>
            <person name="Birren B."/>
        </authorList>
    </citation>
    <scope>NUCLEOTIDE SEQUENCE [LARGE SCALE GENOMIC DNA]</scope>
    <source>
        <strain evidence="4 5">Tu259-1</strain>
    </source>
</reference>
<dbReference type="PANTHER" id="PTHR21660">
    <property type="entry name" value="THIOESTERASE SUPERFAMILY MEMBER-RELATED"/>
    <property type="match status" value="1"/>
</dbReference>
<dbReference type="InterPro" id="IPR006683">
    <property type="entry name" value="Thioestr_dom"/>
</dbReference>
<name>A0A854Q7N0_CRYNE</name>